<accession>A0A8S5SWZ9</accession>
<reference evidence="1" key="1">
    <citation type="journal article" date="2021" name="Proc. Natl. Acad. Sci. U.S.A.">
        <title>A Catalog of Tens of Thousands of Viruses from Human Metagenomes Reveals Hidden Associations with Chronic Diseases.</title>
        <authorList>
            <person name="Tisza M.J."/>
            <person name="Buck C.B."/>
        </authorList>
    </citation>
    <scope>NUCLEOTIDE SEQUENCE</scope>
    <source>
        <strain evidence="1">CtZHD14</strain>
    </source>
</reference>
<evidence type="ECO:0000313" key="1">
    <source>
        <dbReference type="EMBL" id="DAF55307.1"/>
    </source>
</evidence>
<name>A0A8S5SWZ9_9CAUD</name>
<protein>
    <submittedName>
        <fullName evidence="1">Uncharacterized protein</fullName>
    </submittedName>
</protein>
<dbReference type="EMBL" id="BK032687">
    <property type="protein sequence ID" value="DAF55307.1"/>
    <property type="molecule type" value="Genomic_DNA"/>
</dbReference>
<organism evidence="1">
    <name type="scientific">Siphoviridae sp. ctZHD14</name>
    <dbReference type="NCBI Taxonomy" id="2827891"/>
    <lineage>
        <taxon>Viruses</taxon>
        <taxon>Duplodnaviria</taxon>
        <taxon>Heunggongvirae</taxon>
        <taxon>Uroviricota</taxon>
        <taxon>Caudoviricetes</taxon>
    </lineage>
</organism>
<sequence length="161" mass="19076">MGLDMFLKTSDKDLAERMYYLNVKHGRVKDCDFEYESAMRGEICYWRKQSSIHNFFVEQIQNGVDDCGIYDVDLGTLKDLYNRVKKVLETGDDSDLPTVDGFFFNVSDNGSWIRNGLEYTKGFLEDLLNEIIEVNGYIYYKRNYFPDSYNWDARIEYYASW</sequence>
<proteinExistence type="predicted"/>